<evidence type="ECO:0000256" key="8">
    <source>
        <dbReference type="ARBA" id="ARBA00023288"/>
    </source>
</evidence>
<keyword evidence="8" id="KW-0449">Lipoprotein</keyword>
<evidence type="ECO:0000313" key="11">
    <source>
        <dbReference type="Proteomes" id="UP001597120"/>
    </source>
</evidence>
<dbReference type="Pfam" id="PF00392">
    <property type="entry name" value="GntR"/>
    <property type="match status" value="1"/>
</dbReference>
<dbReference type="SUPFAM" id="SSF53850">
    <property type="entry name" value="Periplasmic binding protein-like II"/>
    <property type="match status" value="1"/>
</dbReference>
<dbReference type="InterPro" id="IPR036388">
    <property type="entry name" value="WH-like_DNA-bd_sf"/>
</dbReference>
<dbReference type="InterPro" id="IPR000524">
    <property type="entry name" value="Tscrpt_reg_HTH_GntR"/>
</dbReference>
<dbReference type="PANTHER" id="PTHR43649:SF33">
    <property type="entry name" value="POLYGALACTURONAN_RHAMNOGALACTURONAN-BINDING PROTEIN YTCQ"/>
    <property type="match status" value="1"/>
</dbReference>
<proteinExistence type="predicted"/>
<name>A0ABW3D2U4_9BACL</name>
<keyword evidence="5" id="KW-0472">Membrane</keyword>
<evidence type="ECO:0000256" key="4">
    <source>
        <dbReference type="ARBA" id="ARBA00023125"/>
    </source>
</evidence>
<dbReference type="Gene3D" id="1.10.10.10">
    <property type="entry name" value="Winged helix-like DNA-binding domain superfamily/Winged helix DNA-binding domain"/>
    <property type="match status" value="1"/>
</dbReference>
<dbReference type="SMART" id="SM00345">
    <property type="entry name" value="HTH_GNTR"/>
    <property type="match status" value="1"/>
</dbReference>
<dbReference type="RefSeq" id="WP_379285511.1">
    <property type="nucleotide sequence ID" value="NZ_JBHTIU010000002.1"/>
</dbReference>
<keyword evidence="6" id="KW-0564">Palmitate</keyword>
<dbReference type="EMBL" id="JBHTIU010000002">
    <property type="protein sequence ID" value="MFD0867712.1"/>
    <property type="molecule type" value="Genomic_DNA"/>
</dbReference>
<keyword evidence="11" id="KW-1185">Reference proteome</keyword>
<evidence type="ECO:0000259" key="9">
    <source>
        <dbReference type="PROSITE" id="PS50949"/>
    </source>
</evidence>
<dbReference type="PANTHER" id="PTHR43649">
    <property type="entry name" value="ARABINOSE-BINDING PROTEIN-RELATED"/>
    <property type="match status" value="1"/>
</dbReference>
<reference evidence="11" key="1">
    <citation type="journal article" date="2019" name="Int. J. Syst. Evol. Microbiol.">
        <title>The Global Catalogue of Microorganisms (GCM) 10K type strain sequencing project: providing services to taxonomists for standard genome sequencing and annotation.</title>
        <authorList>
            <consortium name="The Broad Institute Genomics Platform"/>
            <consortium name="The Broad Institute Genome Sequencing Center for Infectious Disease"/>
            <person name="Wu L."/>
            <person name="Ma J."/>
        </authorList>
    </citation>
    <scope>NUCLEOTIDE SEQUENCE [LARGE SCALE GENOMIC DNA]</scope>
    <source>
        <strain evidence="11">CCUG 57263</strain>
    </source>
</reference>
<evidence type="ECO:0000256" key="1">
    <source>
        <dbReference type="ARBA" id="ARBA00022475"/>
    </source>
</evidence>
<keyword evidence="3" id="KW-0805">Transcription regulation</keyword>
<dbReference type="SUPFAM" id="SSF46785">
    <property type="entry name" value="Winged helix' DNA-binding domain"/>
    <property type="match status" value="1"/>
</dbReference>
<organism evidence="10 11">
    <name type="scientific">Paenibacillus residui</name>
    <dbReference type="NCBI Taxonomy" id="629724"/>
    <lineage>
        <taxon>Bacteria</taxon>
        <taxon>Bacillati</taxon>
        <taxon>Bacillota</taxon>
        <taxon>Bacilli</taxon>
        <taxon>Bacillales</taxon>
        <taxon>Paenibacillaceae</taxon>
        <taxon>Paenibacillus</taxon>
    </lineage>
</organism>
<evidence type="ECO:0000256" key="7">
    <source>
        <dbReference type="ARBA" id="ARBA00023163"/>
    </source>
</evidence>
<accession>A0ABW3D2U4</accession>
<dbReference type="Proteomes" id="UP001597120">
    <property type="component" value="Unassembled WGS sequence"/>
</dbReference>
<keyword evidence="4" id="KW-0238">DNA-binding</keyword>
<evidence type="ECO:0000256" key="6">
    <source>
        <dbReference type="ARBA" id="ARBA00023139"/>
    </source>
</evidence>
<evidence type="ECO:0000256" key="5">
    <source>
        <dbReference type="ARBA" id="ARBA00023136"/>
    </source>
</evidence>
<keyword evidence="7" id="KW-0804">Transcription</keyword>
<gene>
    <name evidence="10" type="ORF">ACFQ03_00940</name>
</gene>
<keyword evidence="1" id="KW-1003">Cell membrane</keyword>
<protein>
    <submittedName>
        <fullName evidence="10">Extracellular solute-binding protein</fullName>
    </submittedName>
</protein>
<keyword evidence="2" id="KW-0732">Signal</keyword>
<dbReference type="Pfam" id="PF13416">
    <property type="entry name" value="SBP_bac_8"/>
    <property type="match status" value="1"/>
</dbReference>
<evidence type="ECO:0000313" key="10">
    <source>
        <dbReference type="EMBL" id="MFD0867712.1"/>
    </source>
</evidence>
<dbReference type="InterPro" id="IPR036390">
    <property type="entry name" value="WH_DNA-bd_sf"/>
</dbReference>
<feature type="domain" description="HTH gntR-type" evidence="9">
    <location>
        <begin position="6"/>
        <end position="74"/>
    </location>
</feature>
<dbReference type="CDD" id="cd07377">
    <property type="entry name" value="WHTH_GntR"/>
    <property type="match status" value="1"/>
</dbReference>
<dbReference type="InterPro" id="IPR006059">
    <property type="entry name" value="SBP"/>
</dbReference>
<evidence type="ECO:0000256" key="3">
    <source>
        <dbReference type="ARBA" id="ARBA00023015"/>
    </source>
</evidence>
<dbReference type="Gene3D" id="3.40.190.10">
    <property type="entry name" value="Periplasmic binding protein-like II"/>
    <property type="match status" value="1"/>
</dbReference>
<dbReference type="PRINTS" id="PR00035">
    <property type="entry name" value="HTHGNTR"/>
</dbReference>
<dbReference type="PROSITE" id="PS50949">
    <property type="entry name" value="HTH_GNTR"/>
    <property type="match status" value="1"/>
</dbReference>
<dbReference type="InterPro" id="IPR050490">
    <property type="entry name" value="Bact_solute-bd_prot1"/>
</dbReference>
<sequence>MRRENEFLYMRLYHTLKEQIMTGLVKPGDYLLPENELCEFYKMSRNSVRKALEQLQNDGLVIKRPGLGTMVPVDLVISPSDRNVLRILTPYPAHFVDNGLPAIIDAFSKRYPHVDVKVLSLPALNFWKSFQSSSEMGLSPDIVMVSDLQLADSDVLAPFSDVTTALEDRLHTIYPKLLNRFRHEGQLIAAPLTFTPVFLAYNPQLFANDNISRPTEAWTLDDFLNAAEGLTHVSNGMPVRYGFSVYPYISRWPVLALQNGGAKEGGGLKENSLRTALTLLQDMLYRRRIATMYPESDANPFLYEKAAMTLTTTFEMSGWKDRSLSFTPEVAPLPFGPLKATLLQANALMIPAEASSPELAREFIRVALDPGVQQAMYERSSFLSVIREVNQAACTESYLRALNIEDPLMNNNFFIHDLFNEAEIAELKSEFALFWLGLESAEAAATACAQIR</sequence>
<evidence type="ECO:0000256" key="2">
    <source>
        <dbReference type="ARBA" id="ARBA00022729"/>
    </source>
</evidence>
<comment type="caution">
    <text evidence="10">The sequence shown here is derived from an EMBL/GenBank/DDBJ whole genome shotgun (WGS) entry which is preliminary data.</text>
</comment>